<organism evidence="1 2">
    <name type="scientific">Caerostris darwini</name>
    <dbReference type="NCBI Taxonomy" id="1538125"/>
    <lineage>
        <taxon>Eukaryota</taxon>
        <taxon>Metazoa</taxon>
        <taxon>Ecdysozoa</taxon>
        <taxon>Arthropoda</taxon>
        <taxon>Chelicerata</taxon>
        <taxon>Arachnida</taxon>
        <taxon>Araneae</taxon>
        <taxon>Araneomorphae</taxon>
        <taxon>Entelegynae</taxon>
        <taxon>Araneoidea</taxon>
        <taxon>Araneidae</taxon>
        <taxon>Caerostris</taxon>
    </lineage>
</organism>
<keyword evidence="2" id="KW-1185">Reference proteome</keyword>
<accession>A0AAV4N5X1</accession>
<reference evidence="1 2" key="1">
    <citation type="submission" date="2021-06" db="EMBL/GenBank/DDBJ databases">
        <title>Caerostris darwini draft genome.</title>
        <authorList>
            <person name="Kono N."/>
            <person name="Arakawa K."/>
        </authorList>
    </citation>
    <scope>NUCLEOTIDE SEQUENCE [LARGE SCALE GENOMIC DNA]</scope>
</reference>
<protein>
    <submittedName>
        <fullName evidence="1">Uncharacterized protein</fullName>
    </submittedName>
</protein>
<dbReference type="AlphaFoldDB" id="A0AAV4N5X1"/>
<sequence>MAFNNNETNRRSWQLDALFEALRPLLENPYRGRGVFVTNRGHPQFARGTSQWSANLRGPPVPGERHPWVFKEKGRRWGWVPCSVRSQPVAPVFSDRVYVFENLLSFCHSSEVL</sequence>
<evidence type="ECO:0000313" key="1">
    <source>
        <dbReference type="EMBL" id="GIX78957.1"/>
    </source>
</evidence>
<gene>
    <name evidence="1" type="ORF">CDAR_286131</name>
</gene>
<comment type="caution">
    <text evidence="1">The sequence shown here is derived from an EMBL/GenBank/DDBJ whole genome shotgun (WGS) entry which is preliminary data.</text>
</comment>
<dbReference type="EMBL" id="BPLQ01001140">
    <property type="protein sequence ID" value="GIX78957.1"/>
    <property type="molecule type" value="Genomic_DNA"/>
</dbReference>
<evidence type="ECO:0000313" key="2">
    <source>
        <dbReference type="Proteomes" id="UP001054837"/>
    </source>
</evidence>
<name>A0AAV4N5X1_9ARAC</name>
<proteinExistence type="predicted"/>
<dbReference type="Proteomes" id="UP001054837">
    <property type="component" value="Unassembled WGS sequence"/>
</dbReference>